<dbReference type="PROSITE" id="PS50292">
    <property type="entry name" value="PEROXIDASE_3"/>
    <property type="match status" value="1"/>
</dbReference>
<dbReference type="InterPro" id="IPR037120">
    <property type="entry name" value="Haem_peroxidase_sf_animal"/>
</dbReference>
<dbReference type="InterPro" id="IPR019791">
    <property type="entry name" value="Haem_peroxidase_animal"/>
</dbReference>
<organism evidence="1 2">
    <name type="scientific">Microtus ochrogaster</name>
    <name type="common">Prairie vole</name>
    <dbReference type="NCBI Taxonomy" id="79684"/>
    <lineage>
        <taxon>Eukaryota</taxon>
        <taxon>Metazoa</taxon>
        <taxon>Chordata</taxon>
        <taxon>Craniata</taxon>
        <taxon>Vertebrata</taxon>
        <taxon>Euteleostomi</taxon>
        <taxon>Mammalia</taxon>
        <taxon>Eutheria</taxon>
        <taxon>Euarchontoglires</taxon>
        <taxon>Glires</taxon>
        <taxon>Rodentia</taxon>
        <taxon>Myomorpha</taxon>
        <taxon>Muroidea</taxon>
        <taxon>Cricetidae</taxon>
        <taxon>Arvicolinae</taxon>
        <taxon>Microtus</taxon>
    </lineage>
</organism>
<sequence length="103" mass="11596">MLQVLEATAALYNQDLSQLELLLGGLLESHGGPGPLFSSIILDQFVRLRDGDRYWFENTRNGLFSEEEIAEIRNTTLRDVLVAVSNVDPSALQPNVFFWQEGE</sequence>
<name>A0A8J6G054_MICOH</name>
<evidence type="ECO:0000313" key="2">
    <source>
        <dbReference type="Proteomes" id="UP000710432"/>
    </source>
</evidence>
<dbReference type="SUPFAM" id="SSF48113">
    <property type="entry name" value="Heme-dependent peroxidases"/>
    <property type="match status" value="1"/>
</dbReference>
<dbReference type="Gene3D" id="1.10.640.10">
    <property type="entry name" value="Haem peroxidase domain superfamily, animal type"/>
    <property type="match status" value="1"/>
</dbReference>
<accession>A0A8J6G054</accession>
<dbReference type="GO" id="GO:0004601">
    <property type="term" value="F:peroxidase activity"/>
    <property type="evidence" value="ECO:0007669"/>
    <property type="project" value="InterPro"/>
</dbReference>
<dbReference type="EMBL" id="JAATJU010025550">
    <property type="protein sequence ID" value="KAH0503441.1"/>
    <property type="molecule type" value="Genomic_DNA"/>
</dbReference>
<dbReference type="AlphaFoldDB" id="A0A8J6G054"/>
<dbReference type="PANTHER" id="PTHR11475">
    <property type="entry name" value="OXIDASE/PEROXIDASE"/>
    <property type="match status" value="1"/>
</dbReference>
<reference evidence="1" key="1">
    <citation type="submission" date="2020-03" db="EMBL/GenBank/DDBJ databases">
        <title>Studies in the Genomics of Life Span.</title>
        <authorList>
            <person name="Glass D."/>
        </authorList>
    </citation>
    <scope>NUCLEOTIDE SEQUENCE</scope>
    <source>
        <strain evidence="1">LTLLF</strain>
        <tissue evidence="1">Muscle</tissue>
    </source>
</reference>
<comment type="caution">
    <text evidence="1">The sequence shown here is derived from an EMBL/GenBank/DDBJ whole genome shotgun (WGS) entry which is preliminary data.</text>
</comment>
<proteinExistence type="predicted"/>
<protein>
    <submittedName>
        <fullName evidence="1">Dual oxidase 2</fullName>
    </submittedName>
</protein>
<dbReference type="InterPro" id="IPR010255">
    <property type="entry name" value="Haem_peroxidase_sf"/>
</dbReference>
<dbReference type="GO" id="GO:0020037">
    <property type="term" value="F:heme binding"/>
    <property type="evidence" value="ECO:0007669"/>
    <property type="project" value="InterPro"/>
</dbReference>
<dbReference type="Proteomes" id="UP000710432">
    <property type="component" value="Unassembled WGS sequence"/>
</dbReference>
<gene>
    <name evidence="1" type="ORF">LTLLF_189330</name>
</gene>
<evidence type="ECO:0000313" key="1">
    <source>
        <dbReference type="EMBL" id="KAH0503441.1"/>
    </source>
</evidence>
<dbReference type="GO" id="GO:0006979">
    <property type="term" value="P:response to oxidative stress"/>
    <property type="evidence" value="ECO:0007669"/>
    <property type="project" value="InterPro"/>
</dbReference>
<dbReference type="PANTHER" id="PTHR11475:SF144">
    <property type="entry name" value="NAD(P)H OXIDASE (H2O2-FORMING)"/>
    <property type="match status" value="1"/>
</dbReference>
<dbReference type="Pfam" id="PF03098">
    <property type="entry name" value="An_peroxidase"/>
    <property type="match status" value="1"/>
</dbReference>